<feature type="transmembrane region" description="Helical" evidence="2">
    <location>
        <begin position="1302"/>
        <end position="1323"/>
    </location>
</feature>
<dbReference type="Proteomes" id="UP000886860">
    <property type="component" value="Unassembled WGS sequence"/>
</dbReference>
<reference evidence="4" key="1">
    <citation type="submission" date="2020-10" db="EMBL/GenBank/DDBJ databases">
        <authorList>
            <person name="Gilroy R."/>
        </authorList>
    </citation>
    <scope>NUCLEOTIDE SEQUENCE</scope>
    <source>
        <strain evidence="4">CHK123-3438</strain>
    </source>
</reference>
<dbReference type="InterPro" id="IPR055382">
    <property type="entry name" value="DUF7601"/>
</dbReference>
<feature type="domain" description="DUF7601" evidence="3">
    <location>
        <begin position="1038"/>
        <end position="1170"/>
    </location>
</feature>
<gene>
    <name evidence="4" type="ORF">IAB60_08405</name>
</gene>
<keyword evidence="2" id="KW-0812">Transmembrane</keyword>
<dbReference type="Pfam" id="PF24547">
    <property type="entry name" value="DUF7601"/>
    <property type="match status" value="2"/>
</dbReference>
<protein>
    <recommendedName>
        <fullName evidence="3">DUF7601 domain-containing protein</fullName>
    </recommendedName>
</protein>
<accession>A0A9D1KFP1</accession>
<feature type="compositionally biased region" description="Acidic residues" evidence="1">
    <location>
        <begin position="330"/>
        <end position="347"/>
    </location>
</feature>
<feature type="domain" description="DUF7601" evidence="3">
    <location>
        <begin position="1176"/>
        <end position="1289"/>
    </location>
</feature>
<keyword evidence="2" id="KW-0472">Membrane</keyword>
<feature type="region of interest" description="Disordered" evidence="1">
    <location>
        <begin position="204"/>
        <end position="231"/>
    </location>
</feature>
<name>A0A9D1KFP1_9FIRM</name>
<evidence type="ECO:0000256" key="1">
    <source>
        <dbReference type="SAM" id="MobiDB-lite"/>
    </source>
</evidence>
<organism evidence="4 5">
    <name type="scientific">Candidatus Caccovicinus merdipullorum</name>
    <dbReference type="NCBI Taxonomy" id="2840724"/>
    <lineage>
        <taxon>Bacteria</taxon>
        <taxon>Bacillati</taxon>
        <taxon>Bacillota</taxon>
        <taxon>Clostridia</taxon>
        <taxon>Eubacteriales</taxon>
        <taxon>Candidatus Caccovicinus</taxon>
    </lineage>
</organism>
<dbReference type="EMBL" id="DVKS01000146">
    <property type="protein sequence ID" value="HIT42099.1"/>
    <property type="molecule type" value="Genomic_DNA"/>
</dbReference>
<feature type="compositionally biased region" description="Low complexity" evidence="1">
    <location>
        <begin position="158"/>
        <end position="176"/>
    </location>
</feature>
<keyword evidence="2" id="KW-1133">Transmembrane helix</keyword>
<proteinExistence type="predicted"/>
<feature type="region of interest" description="Disordered" evidence="1">
    <location>
        <begin position="142"/>
        <end position="188"/>
    </location>
</feature>
<comment type="caution">
    <text evidence="4">The sequence shown here is derived from an EMBL/GenBank/DDBJ whole genome shotgun (WGS) entry which is preliminary data.</text>
</comment>
<reference evidence="4" key="2">
    <citation type="journal article" date="2021" name="PeerJ">
        <title>Extensive microbial diversity within the chicken gut microbiome revealed by metagenomics and culture.</title>
        <authorList>
            <person name="Gilroy R."/>
            <person name="Ravi A."/>
            <person name="Getino M."/>
            <person name="Pursley I."/>
            <person name="Horton D.L."/>
            <person name="Alikhan N.F."/>
            <person name="Baker D."/>
            <person name="Gharbi K."/>
            <person name="Hall N."/>
            <person name="Watson M."/>
            <person name="Adriaenssens E.M."/>
            <person name="Foster-Nyarko E."/>
            <person name="Jarju S."/>
            <person name="Secka A."/>
            <person name="Antonio M."/>
            <person name="Oren A."/>
            <person name="Chaudhuri R.R."/>
            <person name="La Ragione R."/>
            <person name="Hildebrand F."/>
            <person name="Pallen M.J."/>
        </authorList>
    </citation>
    <scope>NUCLEOTIDE SEQUENCE</scope>
    <source>
        <strain evidence="4">CHK123-3438</strain>
    </source>
</reference>
<feature type="compositionally biased region" description="Basic and acidic residues" evidence="1">
    <location>
        <begin position="363"/>
        <end position="391"/>
    </location>
</feature>
<evidence type="ECO:0000313" key="5">
    <source>
        <dbReference type="Proteomes" id="UP000886860"/>
    </source>
</evidence>
<evidence type="ECO:0000256" key="2">
    <source>
        <dbReference type="SAM" id="Phobius"/>
    </source>
</evidence>
<feature type="region of interest" description="Disordered" evidence="1">
    <location>
        <begin position="330"/>
        <end position="391"/>
    </location>
</feature>
<evidence type="ECO:0000313" key="4">
    <source>
        <dbReference type="EMBL" id="HIT42099.1"/>
    </source>
</evidence>
<evidence type="ECO:0000259" key="3">
    <source>
        <dbReference type="Pfam" id="PF24547"/>
    </source>
</evidence>
<sequence>MEGKGRSRRRSPHQQWKRRLSSVLAIVLTAVMVLNMPLSIDGLGLHVSNAFASASNADRMDSVWATASNAKYKQGESQDVDIYVIADDNGAVPGNTSSMTLYLKNNTNQMITEGVLTFKGSHIQKEDGVFQDIGAGDEASQVIVSGPGQDAGTAPESGAAADDGAAANDGAPQAADVSGNDAAQGTGLAQDTVTSGEGLLYEESFDADEAGEDSDFAEDFEGDEEDSEEEETWKLTGIDLQPGEMHEVSFAFYTDEDVKSTKAHVKFSFAGEDEEGERVSSDTQFYYSIGLPHVNISLEDGMQIESNVNNDMEIWMTEPDWVDEDLEERIEDQEEKEAEKEQEEDADNSGSSDTASDSNASKSDADRADTASDSQADREEKPSVIRDEEKIDKYTDEAMTISESRVSYTVEIFGAEYDLHARKADEVEDIGWISCVYKIAKETQPGIYYGKVTAAGRWNNKKFTSEQGFLFEVTGEWDGNYTAKSENVTVHAHAEDGVLPKNVTLKVTELEEGGAEYNKAKEAMDGTDIQFDGIKALDIRFENQNGEEVEPEGEVQISIEMKEGALPAGATLDTVEVHHLKEVDDETIEVETVADAAGLTDGTVKSGEAVQEELEEIAADAEEETEVSADVYTQAAIPAAAAAPVTLDAVAEVDKDTVAVAEFSVESFSSFTITWGNEYWAPKLELQRITEDGNGIGEDDGYEVNGNFREWINLENLANNDASIYGYDFVKAVIVDDDEKASEAANKGTPIKSIYYAGSWRYRTGDRGSGEELDDQDVYLIYEKKDTSPIKVYVYVAGTGLSDECLDLLGIDRNTLDANGYFPAGEIYLDPSYFEGKSDYAINTPGQPLINSFTDWEALLKALGDMNTSTLVDQRNWSYSGATSSGKNDYSVNQGNHVGDYLDQARGDIGYTWGSQHTALFRWHTDPSQRGNAHYGFADQNVKYHLDLMFTTNTIQFVLGNNDIDDPDAYDGLLVDWRTYITGSEIQPPRDLNIPEGYYFDGYYEDENFTKPWDRIGEPLWEDEVVYIKLSKNPVLALTITKEVVGDADVEDKEYSFIISTKSPEVSGKSYGTSQSSGVTFSETPDEMGMYTAEVTMTVSSQTGVDGSVIIYSLPTGVTYTIIENMESAGIDGYDCEVLYMVNGVEGNTVVTGAGSTASTSARVDVTNTYKPSYKTLTIKKNVTGNMGDKEQEFDFALTLKKDGASYTADIKTATGGTLSAENGEYPFALKDSESIVLSIPVGVEYTIEEKDLDYKPSYQIDEKGKYTQGNKVEGVLDHDTIVGFKNHREMVSPTGFFTDNLPYMMMLIISNIGTVGFLYPVAWKKRRKSGKK</sequence>
<dbReference type="Gene3D" id="2.60.40.1140">
    <property type="entry name" value="Collagen-binding surface protein Cna, B-type domain"/>
    <property type="match status" value="2"/>
</dbReference>
<feature type="compositionally biased region" description="Low complexity" evidence="1">
    <location>
        <begin position="348"/>
        <end position="362"/>
    </location>
</feature>